<dbReference type="InterPro" id="IPR050482">
    <property type="entry name" value="Sensor_HK_TwoCompSys"/>
</dbReference>
<dbReference type="GO" id="GO:0016301">
    <property type="term" value="F:kinase activity"/>
    <property type="evidence" value="ECO:0007669"/>
    <property type="project" value="UniProtKB-KW"/>
</dbReference>
<feature type="transmembrane region" description="Helical" evidence="4">
    <location>
        <begin position="191"/>
        <end position="215"/>
    </location>
</feature>
<feature type="transmembrane region" description="Helical" evidence="4">
    <location>
        <begin position="156"/>
        <end position="179"/>
    </location>
</feature>
<dbReference type="EMBL" id="CP045032">
    <property type="protein sequence ID" value="QFQ01543.1"/>
    <property type="molecule type" value="Genomic_DNA"/>
</dbReference>
<keyword evidence="2" id="KW-0418">Kinase</keyword>
<dbReference type="GO" id="GO:0000160">
    <property type="term" value="P:phosphorelay signal transduction system"/>
    <property type="evidence" value="ECO:0007669"/>
    <property type="project" value="UniProtKB-KW"/>
</dbReference>
<name>A0A5J6Z7A1_9CORY</name>
<dbReference type="AlphaFoldDB" id="A0A5J6Z7A1"/>
<feature type="transmembrane region" description="Helical" evidence="4">
    <location>
        <begin position="100"/>
        <end position="119"/>
    </location>
</feature>
<dbReference type="Proteomes" id="UP000326711">
    <property type="component" value="Chromosome"/>
</dbReference>
<dbReference type="Pfam" id="PF02518">
    <property type="entry name" value="HATPase_c"/>
    <property type="match status" value="1"/>
</dbReference>
<dbReference type="InterPro" id="IPR003594">
    <property type="entry name" value="HATPase_dom"/>
</dbReference>
<feature type="transmembrane region" description="Helical" evidence="4">
    <location>
        <begin position="40"/>
        <end position="62"/>
    </location>
</feature>
<dbReference type="KEGG" id="cuo:CUROG_00695"/>
<keyword evidence="4" id="KW-0472">Membrane</keyword>
<evidence type="ECO:0000313" key="8">
    <source>
        <dbReference type="Proteomes" id="UP000326711"/>
    </source>
</evidence>
<feature type="domain" description="Phage shock protein PspC N-terminal" evidence="6">
    <location>
        <begin position="11"/>
        <end position="63"/>
    </location>
</feature>
<dbReference type="RefSeq" id="WP_161595700.1">
    <property type="nucleotide sequence ID" value="NZ_CP045032.1"/>
</dbReference>
<keyword evidence="8" id="KW-1185">Reference proteome</keyword>
<evidence type="ECO:0000259" key="5">
    <source>
        <dbReference type="Pfam" id="PF02518"/>
    </source>
</evidence>
<keyword evidence="4" id="KW-0812">Transmembrane</keyword>
<feature type="domain" description="Histidine kinase/HSP90-like ATPase" evidence="5">
    <location>
        <begin position="328"/>
        <end position="413"/>
    </location>
</feature>
<evidence type="ECO:0000256" key="1">
    <source>
        <dbReference type="ARBA" id="ARBA00022679"/>
    </source>
</evidence>
<dbReference type="InterPro" id="IPR036890">
    <property type="entry name" value="HATPase_C_sf"/>
</dbReference>
<gene>
    <name evidence="7" type="ORF">CUROG_00695</name>
</gene>
<proteinExistence type="predicted"/>
<organism evidence="7 8">
    <name type="scientific">Corynebacterium urogenitale</name>
    <dbReference type="NCBI Taxonomy" id="2487892"/>
    <lineage>
        <taxon>Bacteria</taxon>
        <taxon>Bacillati</taxon>
        <taxon>Actinomycetota</taxon>
        <taxon>Actinomycetes</taxon>
        <taxon>Mycobacteriales</taxon>
        <taxon>Corynebacteriaceae</taxon>
        <taxon>Corynebacterium</taxon>
    </lineage>
</organism>
<reference evidence="8" key="1">
    <citation type="submission" date="2019-10" db="EMBL/GenBank/DDBJ databases">
        <title>Complete genome sequence of Corynebacterium urogenitalis DSM 108747, isolated from the genital tract of a cow.</title>
        <authorList>
            <person name="Ruckert C."/>
            <person name="Ballas P."/>
            <person name="Wagener K."/>
            <person name="Drillich M."/>
            <person name="Kaempfer P."/>
            <person name="Busse H.-J."/>
            <person name="Ehling-Schulz M."/>
        </authorList>
    </citation>
    <scope>NUCLEOTIDE SEQUENCE [LARGE SCALE GENOMIC DNA]</scope>
    <source>
        <strain evidence="8">LMM 1652</strain>
    </source>
</reference>
<dbReference type="PANTHER" id="PTHR24421">
    <property type="entry name" value="NITRATE/NITRITE SENSOR PROTEIN NARX-RELATED"/>
    <property type="match status" value="1"/>
</dbReference>
<dbReference type="Pfam" id="PF04024">
    <property type="entry name" value="PspC"/>
    <property type="match status" value="1"/>
</dbReference>
<keyword evidence="1" id="KW-0808">Transferase</keyword>
<evidence type="ECO:0000256" key="2">
    <source>
        <dbReference type="ARBA" id="ARBA00022777"/>
    </source>
</evidence>
<evidence type="ECO:0000313" key="7">
    <source>
        <dbReference type="EMBL" id="QFQ01543.1"/>
    </source>
</evidence>
<dbReference type="SUPFAM" id="SSF55874">
    <property type="entry name" value="ATPase domain of HSP90 chaperone/DNA topoisomerase II/histidine kinase"/>
    <property type="match status" value="1"/>
</dbReference>
<protein>
    <submittedName>
        <fullName evidence="7">Nitrate/nitrite sensor protein NarQ</fullName>
    </submittedName>
</protein>
<feature type="transmembrane region" description="Helical" evidence="4">
    <location>
        <begin position="125"/>
        <end position="144"/>
    </location>
</feature>
<evidence type="ECO:0000256" key="4">
    <source>
        <dbReference type="SAM" id="Phobius"/>
    </source>
</evidence>
<dbReference type="PANTHER" id="PTHR24421:SF61">
    <property type="entry name" value="OXYGEN SENSOR HISTIDINE KINASE NREB"/>
    <property type="match status" value="1"/>
</dbReference>
<keyword evidence="3" id="KW-0902">Two-component regulatory system</keyword>
<keyword evidence="4" id="KW-1133">Transmembrane helix</keyword>
<evidence type="ECO:0000259" key="6">
    <source>
        <dbReference type="Pfam" id="PF04024"/>
    </source>
</evidence>
<dbReference type="Gene3D" id="3.30.565.10">
    <property type="entry name" value="Histidine kinase-like ATPase, C-terminal domain"/>
    <property type="match status" value="1"/>
</dbReference>
<evidence type="ECO:0000256" key="3">
    <source>
        <dbReference type="ARBA" id="ARBA00023012"/>
    </source>
</evidence>
<dbReference type="Gene3D" id="1.20.5.1930">
    <property type="match status" value="1"/>
</dbReference>
<dbReference type="InterPro" id="IPR007168">
    <property type="entry name" value="Phageshock_PspC_N"/>
</dbReference>
<accession>A0A5J6Z7A1</accession>
<sequence>MTAHSTPYPTYYRVKDNRILGGVCTGLAAHLGVELTWVRFAFVALLVAPGLAIPLYIALVIFTSSVNSVAEGTSRVAQERIDRRVAGASRPENINRPHRSIDWAMLAVGAVMAIIGPALGSQQSVLSLLLSVAAVGVFLVWNTFGVQASSRKWPQLAALVGGVVLLIGGIGGTLLVAGTSSGGADSARGAMVGWAFVAALLAIIGFIVVLVPLWLRLWSSANQAAEERAAEAERAEIASRIHDSVLQTLTMIQKSSSEPNIVTMARSQERQLRQWLFATDESVVPETLFGAVRVACGEVEDTYGIRVRPVLVGEDMPSTDALLALALAGREAMVNAAKHSGCDEIHVFLEAEPDEPRVEMYVRDRGPGFDAEQIPEDRQGVRQSILGRMQRAGGTVEIDTSAAGTEVIMSVPRP</sequence>